<accession>A0A0F4NQ24</accession>
<dbReference type="InterPro" id="IPR036366">
    <property type="entry name" value="PGBDSf"/>
</dbReference>
<dbReference type="SUPFAM" id="SSF141523">
    <property type="entry name" value="L,D-transpeptidase catalytic domain-like"/>
    <property type="match status" value="1"/>
</dbReference>
<keyword evidence="11" id="KW-1185">Reference proteome</keyword>
<comment type="similarity">
    <text evidence="2">Belongs to the YkuD family.</text>
</comment>
<evidence type="ECO:0000259" key="9">
    <source>
        <dbReference type="PROSITE" id="PS52029"/>
    </source>
</evidence>
<dbReference type="PATRIC" id="fig|579748.3.peg.554"/>
<dbReference type="InterPro" id="IPR038063">
    <property type="entry name" value="Transpep_catalytic_dom"/>
</dbReference>
<dbReference type="CDD" id="cd16913">
    <property type="entry name" value="YkuD_like"/>
    <property type="match status" value="1"/>
</dbReference>
<keyword evidence="6 7" id="KW-0961">Cell wall biogenesis/degradation</keyword>
<dbReference type="GO" id="GO:0016740">
    <property type="term" value="F:transferase activity"/>
    <property type="evidence" value="ECO:0007669"/>
    <property type="project" value="UniProtKB-KW"/>
</dbReference>
<proteinExistence type="inferred from homology"/>
<dbReference type="Pfam" id="PF03734">
    <property type="entry name" value="YkuD"/>
    <property type="match status" value="1"/>
</dbReference>
<keyword evidence="3" id="KW-0808">Transferase</keyword>
<dbReference type="STRING" id="579748.TW81_02660"/>
<sequence>MGKWTCWLLVLCLTPTTSFATQFFNEIGWFEPDSQLHRLLQYPAVVEDIYRNNNSQMIWFDLQQSSKLEFQLELIHHASFSPLFSRQLNYLQFYRKSNRWYEYDVLATDTLLLYLSYAENAKTEGNEWFFDGKMNESLPIPPNSALIATHRAISQQALGDLIERYTPDSSGYQSLVDTYLHLVKFQKLETPLYTQEGIKKAGDKLANREVLLHRLEVVDVDLLNVRKDVTWFDNTLESAVKQFQRLHGLKEDGIIGPDTIKWLNLAIEKRLSILAINAERIRYWPVQRDTIIVVNVPSFEMKYWARGQQLFASKVVVGRKARPTPVMTTKLDSLILNPTWNVPWKIMVEDIIPKVKEDVNYLATHNIKIIPKWGSQDIISPAEIDWKNLKPSAFPYRMTQLSGNANALGLYKFNTPNRRAIYLHDTPSKGLFDETQRAFSSGCIRVENADRFAVTLLESQGLTFEQDTSVETKQSAEPVANQSIPLKNRIPVHIIYQTAWYEEGNVHYREDIYRLDRFRYTKG</sequence>
<dbReference type="GO" id="GO:0009252">
    <property type="term" value="P:peptidoglycan biosynthetic process"/>
    <property type="evidence" value="ECO:0007669"/>
    <property type="project" value="UniProtKB-UniPathway"/>
</dbReference>
<evidence type="ECO:0000313" key="11">
    <source>
        <dbReference type="Proteomes" id="UP000033673"/>
    </source>
</evidence>
<dbReference type="AlphaFoldDB" id="A0A0F4NQ24"/>
<gene>
    <name evidence="10" type="ORF">TW81_02660</name>
</gene>
<evidence type="ECO:0000256" key="6">
    <source>
        <dbReference type="ARBA" id="ARBA00023316"/>
    </source>
</evidence>
<feature type="signal peptide" evidence="8">
    <location>
        <begin position="1"/>
        <end position="20"/>
    </location>
</feature>
<dbReference type="Gene3D" id="2.40.440.10">
    <property type="entry name" value="L,D-transpeptidase catalytic domain-like"/>
    <property type="match status" value="1"/>
</dbReference>
<comment type="caution">
    <text evidence="10">The sequence shown here is derived from an EMBL/GenBank/DDBJ whole genome shotgun (WGS) entry which is preliminary data.</text>
</comment>
<evidence type="ECO:0000256" key="2">
    <source>
        <dbReference type="ARBA" id="ARBA00005992"/>
    </source>
</evidence>
<dbReference type="PROSITE" id="PS52029">
    <property type="entry name" value="LD_TPASE"/>
    <property type="match status" value="1"/>
</dbReference>
<evidence type="ECO:0000256" key="8">
    <source>
        <dbReference type="SAM" id="SignalP"/>
    </source>
</evidence>
<dbReference type="InterPro" id="IPR005490">
    <property type="entry name" value="LD_TPept_cat_dom"/>
</dbReference>
<keyword evidence="4 7" id="KW-0133">Cell shape</keyword>
<dbReference type="SUPFAM" id="SSF53955">
    <property type="entry name" value="Lysozyme-like"/>
    <property type="match status" value="1"/>
</dbReference>
<dbReference type="Pfam" id="PF01471">
    <property type="entry name" value="PG_binding_1"/>
    <property type="match status" value="1"/>
</dbReference>
<evidence type="ECO:0000256" key="1">
    <source>
        <dbReference type="ARBA" id="ARBA00004752"/>
    </source>
</evidence>
<evidence type="ECO:0000256" key="4">
    <source>
        <dbReference type="ARBA" id="ARBA00022960"/>
    </source>
</evidence>
<evidence type="ECO:0000256" key="7">
    <source>
        <dbReference type="PROSITE-ProRule" id="PRU01373"/>
    </source>
</evidence>
<feature type="active site" description="Proton donor/acceptor" evidence="7">
    <location>
        <position position="424"/>
    </location>
</feature>
<name>A0A0F4NQ24_9VIBR</name>
<organism evidence="10 11">
    <name type="scientific">Vibrio galatheae</name>
    <dbReference type="NCBI Taxonomy" id="579748"/>
    <lineage>
        <taxon>Bacteria</taxon>
        <taxon>Pseudomonadati</taxon>
        <taxon>Pseudomonadota</taxon>
        <taxon>Gammaproteobacteria</taxon>
        <taxon>Vibrionales</taxon>
        <taxon>Vibrionaceae</taxon>
        <taxon>Vibrio</taxon>
    </lineage>
</organism>
<feature type="active site" description="Nucleophile" evidence="7">
    <location>
        <position position="443"/>
    </location>
</feature>
<dbReference type="RefSeq" id="WP_045954208.1">
    <property type="nucleotide sequence ID" value="NZ_JXXV01000006.1"/>
</dbReference>
<keyword evidence="8" id="KW-0732">Signal</keyword>
<feature type="domain" description="L,D-TPase catalytic" evidence="9">
    <location>
        <begin position="290"/>
        <end position="473"/>
    </location>
</feature>
<dbReference type="InterPro" id="IPR045380">
    <property type="entry name" value="LD_TPept_scaffold_dom"/>
</dbReference>
<reference evidence="10 11" key="1">
    <citation type="journal article" date="2015" name="BMC Genomics">
        <title>Genome mining reveals unlocked bioactive potential of marine Gram-negative bacteria.</title>
        <authorList>
            <person name="Machado H."/>
            <person name="Sonnenschein E.C."/>
            <person name="Melchiorsen J."/>
            <person name="Gram L."/>
        </authorList>
    </citation>
    <scope>NUCLEOTIDE SEQUENCE [LARGE SCALE GENOMIC DNA]</scope>
    <source>
        <strain evidence="10 11">S2757</strain>
    </source>
</reference>
<evidence type="ECO:0000256" key="5">
    <source>
        <dbReference type="ARBA" id="ARBA00022984"/>
    </source>
</evidence>
<dbReference type="InterPro" id="IPR023346">
    <property type="entry name" value="Lysozyme-like_dom_sf"/>
</dbReference>
<evidence type="ECO:0000256" key="3">
    <source>
        <dbReference type="ARBA" id="ARBA00022679"/>
    </source>
</evidence>
<dbReference type="GO" id="GO:0008360">
    <property type="term" value="P:regulation of cell shape"/>
    <property type="evidence" value="ECO:0007669"/>
    <property type="project" value="UniProtKB-UniRule"/>
</dbReference>
<dbReference type="GO" id="GO:0004180">
    <property type="term" value="F:carboxypeptidase activity"/>
    <property type="evidence" value="ECO:0007669"/>
    <property type="project" value="UniProtKB-ARBA"/>
</dbReference>
<dbReference type="Gene3D" id="1.10.101.10">
    <property type="entry name" value="PGBD-like superfamily/PGBD"/>
    <property type="match status" value="1"/>
</dbReference>
<dbReference type="PANTHER" id="PTHR41533">
    <property type="entry name" value="L,D-TRANSPEPTIDASE HI_1667-RELATED"/>
    <property type="match status" value="1"/>
</dbReference>
<protein>
    <submittedName>
        <fullName evidence="10">Peptidase</fullName>
    </submittedName>
</protein>
<dbReference type="Proteomes" id="UP000033673">
    <property type="component" value="Unassembled WGS sequence"/>
</dbReference>
<dbReference type="InterPro" id="IPR052905">
    <property type="entry name" value="LD-transpeptidase_YkuD-like"/>
</dbReference>
<dbReference type="InterPro" id="IPR002477">
    <property type="entry name" value="Peptidoglycan-bd-like"/>
</dbReference>
<keyword evidence="5 7" id="KW-0573">Peptidoglycan synthesis</keyword>
<dbReference type="PANTHER" id="PTHR41533:SF1">
    <property type="entry name" value="L,D-TRANSPEPTIDASE YCBB-RELATED"/>
    <property type="match status" value="1"/>
</dbReference>
<feature type="chain" id="PRO_5002473279" evidence="8">
    <location>
        <begin position="21"/>
        <end position="523"/>
    </location>
</feature>
<dbReference type="UniPathway" id="UPA00219"/>
<evidence type="ECO:0000313" key="10">
    <source>
        <dbReference type="EMBL" id="KJY84933.1"/>
    </source>
</evidence>
<dbReference type="EMBL" id="JXXV01000006">
    <property type="protein sequence ID" value="KJY84933.1"/>
    <property type="molecule type" value="Genomic_DNA"/>
</dbReference>
<dbReference type="GO" id="GO:0071555">
    <property type="term" value="P:cell wall organization"/>
    <property type="evidence" value="ECO:0007669"/>
    <property type="project" value="UniProtKB-UniRule"/>
</dbReference>
<comment type="pathway">
    <text evidence="1 7">Cell wall biogenesis; peptidoglycan biosynthesis.</text>
</comment>
<dbReference type="Pfam" id="PF20142">
    <property type="entry name" value="Scaffold"/>
    <property type="match status" value="1"/>
</dbReference>
<dbReference type="OrthoDB" id="9778545at2"/>